<dbReference type="EMBL" id="SEYY01000324">
    <property type="protein sequence ID" value="KAB7507481.1"/>
    <property type="molecule type" value="Genomic_DNA"/>
</dbReference>
<feature type="domain" description="PXA" evidence="2">
    <location>
        <begin position="73"/>
        <end position="254"/>
    </location>
</feature>
<evidence type="ECO:0000313" key="3">
    <source>
        <dbReference type="EMBL" id="KAB7507481.1"/>
    </source>
</evidence>
<sequence length="268" mass="30933">MSGGGSWWVCACTVGLLSVTVISGYATWSIISHILNYSSTSDHFLSRLLTFKHGKNNGKESSSRQRSNSTDNSSFLEKEIFITAQAFHSHLVLPWYSYISPDDKYSLQIRSTLEDLLTGVFKNLKQHTNVSVLFQHILTLYIQHYRQFYKALKKVSQKLNVRPVDCVTHMKEIQECYKPIHNALRSEDGIHLHSQRLAHLLLINYLPTEITRCNLLFLCLKDLFAQNILKITLDMFCDTQWLNQTLVDALEPVRKFEYNTAEELKSDI</sequence>
<organism evidence="3 4">
    <name type="scientific">Armadillidium nasatum</name>
    <dbReference type="NCBI Taxonomy" id="96803"/>
    <lineage>
        <taxon>Eukaryota</taxon>
        <taxon>Metazoa</taxon>
        <taxon>Ecdysozoa</taxon>
        <taxon>Arthropoda</taxon>
        <taxon>Crustacea</taxon>
        <taxon>Multicrustacea</taxon>
        <taxon>Malacostraca</taxon>
        <taxon>Eumalacostraca</taxon>
        <taxon>Peracarida</taxon>
        <taxon>Isopoda</taxon>
        <taxon>Oniscidea</taxon>
        <taxon>Crinocheta</taxon>
        <taxon>Armadillidiidae</taxon>
        <taxon>Armadillidium</taxon>
    </lineage>
</organism>
<dbReference type="PANTHER" id="PTHR22775">
    <property type="entry name" value="SORTING NEXIN"/>
    <property type="match status" value="1"/>
</dbReference>
<accession>A0A5N5TMZ9</accession>
<protein>
    <recommendedName>
        <fullName evidence="2">PXA domain-containing protein</fullName>
    </recommendedName>
</protein>
<gene>
    <name evidence="3" type="ORF">Anas_00693</name>
</gene>
<feature type="transmembrane region" description="Helical" evidence="1">
    <location>
        <begin position="6"/>
        <end position="28"/>
    </location>
</feature>
<dbReference type="PROSITE" id="PS51207">
    <property type="entry name" value="PXA"/>
    <property type="match status" value="1"/>
</dbReference>
<dbReference type="OrthoDB" id="5582218at2759"/>
<proteinExistence type="predicted"/>
<dbReference type="GO" id="GO:0035091">
    <property type="term" value="F:phosphatidylinositol binding"/>
    <property type="evidence" value="ECO:0007669"/>
    <property type="project" value="TreeGrafter"/>
</dbReference>
<dbReference type="InterPro" id="IPR003114">
    <property type="entry name" value="Phox_assoc"/>
</dbReference>
<dbReference type="Pfam" id="PF02194">
    <property type="entry name" value="PXA"/>
    <property type="match status" value="1"/>
</dbReference>
<keyword evidence="4" id="KW-1185">Reference proteome</keyword>
<keyword evidence="1" id="KW-0472">Membrane</keyword>
<dbReference type="PANTHER" id="PTHR22775:SF3">
    <property type="entry name" value="SORTING NEXIN-13"/>
    <property type="match status" value="1"/>
</dbReference>
<dbReference type="Proteomes" id="UP000326759">
    <property type="component" value="Unassembled WGS sequence"/>
</dbReference>
<dbReference type="AlphaFoldDB" id="A0A5N5TMZ9"/>
<reference evidence="3 4" key="1">
    <citation type="journal article" date="2019" name="PLoS Biol.">
        <title>Sex chromosomes control vertical transmission of feminizing Wolbachia symbionts in an isopod.</title>
        <authorList>
            <person name="Becking T."/>
            <person name="Chebbi M.A."/>
            <person name="Giraud I."/>
            <person name="Moumen B."/>
            <person name="Laverre T."/>
            <person name="Caubet Y."/>
            <person name="Peccoud J."/>
            <person name="Gilbert C."/>
            <person name="Cordaux R."/>
        </authorList>
    </citation>
    <scope>NUCLEOTIDE SEQUENCE [LARGE SCALE GENOMIC DNA]</scope>
    <source>
        <strain evidence="3">ANa2</strain>
        <tissue evidence="3">Whole body excluding digestive tract and cuticle</tissue>
    </source>
</reference>
<name>A0A5N5TMZ9_9CRUS</name>
<feature type="non-terminal residue" evidence="3">
    <location>
        <position position="268"/>
    </location>
</feature>
<keyword evidence="1" id="KW-0812">Transmembrane</keyword>
<comment type="caution">
    <text evidence="3">The sequence shown here is derived from an EMBL/GenBank/DDBJ whole genome shotgun (WGS) entry which is preliminary data.</text>
</comment>
<evidence type="ECO:0000259" key="2">
    <source>
        <dbReference type="PROSITE" id="PS51207"/>
    </source>
</evidence>
<dbReference type="SMART" id="SM00313">
    <property type="entry name" value="PXA"/>
    <property type="match status" value="1"/>
</dbReference>
<evidence type="ECO:0000256" key="1">
    <source>
        <dbReference type="SAM" id="Phobius"/>
    </source>
</evidence>
<keyword evidence="1" id="KW-1133">Transmembrane helix</keyword>
<evidence type="ECO:0000313" key="4">
    <source>
        <dbReference type="Proteomes" id="UP000326759"/>
    </source>
</evidence>